<dbReference type="Gene3D" id="3.40.50.300">
    <property type="entry name" value="P-loop containing nucleotide triphosphate hydrolases"/>
    <property type="match status" value="1"/>
</dbReference>
<dbReference type="SUPFAM" id="SSF52058">
    <property type="entry name" value="L domain-like"/>
    <property type="match status" value="1"/>
</dbReference>
<dbReference type="Pfam" id="PF23598">
    <property type="entry name" value="LRR_14"/>
    <property type="match status" value="1"/>
</dbReference>
<comment type="function">
    <text evidence="1">Confers resistance to late blight (Phytophthora infestans) races carrying the avirulence gene Avr1. Resistance proteins guard the plant against pathogens that contain an appropriate avirulence protein via an indirect interaction with this avirulence protein. That triggers a defense system including the hypersensitive response, which restricts the pathogen growth.</text>
</comment>
<dbReference type="InterPro" id="IPR036388">
    <property type="entry name" value="WH-like_DNA-bd_sf"/>
</dbReference>
<reference evidence="14" key="1">
    <citation type="journal article" date="2025" name="Foods">
        <title>Unveiling the Microbial Signatures of Arabica Coffee Cherries: Insights into Ripeness Specific Diversity, Functional Traits, and Implications for Quality and Safety.</title>
        <authorList>
            <consortium name="RefSeq"/>
            <person name="Tenea G.N."/>
            <person name="Cifuentes V."/>
            <person name="Reyes P."/>
            <person name="Cevallos-Vallejos M."/>
        </authorList>
    </citation>
    <scope>NUCLEOTIDE SEQUENCE [LARGE SCALE GENOMIC DNA]</scope>
</reference>
<dbReference type="Gene3D" id="1.10.8.430">
    <property type="entry name" value="Helical domain of apoptotic protease-activating factors"/>
    <property type="match status" value="1"/>
</dbReference>
<dbReference type="PRINTS" id="PR00364">
    <property type="entry name" value="DISEASERSIST"/>
</dbReference>
<evidence type="ECO:0000313" key="15">
    <source>
        <dbReference type="RefSeq" id="XP_027095859.1"/>
    </source>
</evidence>
<keyword evidence="14" id="KW-1185">Reference proteome</keyword>
<comment type="subcellular location">
    <subcellularLocation>
        <location evidence="2">Cytoplasm</location>
    </subcellularLocation>
</comment>
<evidence type="ECO:0000259" key="13">
    <source>
        <dbReference type="Pfam" id="PF23598"/>
    </source>
</evidence>
<feature type="domain" description="Disease resistance protein winged helix" evidence="12">
    <location>
        <begin position="546"/>
        <end position="625"/>
    </location>
</feature>
<evidence type="ECO:0000256" key="2">
    <source>
        <dbReference type="ARBA" id="ARBA00004496"/>
    </source>
</evidence>
<evidence type="ECO:0000256" key="1">
    <source>
        <dbReference type="ARBA" id="ARBA00002074"/>
    </source>
</evidence>
<dbReference type="AlphaFoldDB" id="A0A6P6UYG7"/>
<dbReference type="Proteomes" id="UP001652660">
    <property type="component" value="Chromosome 11c"/>
</dbReference>
<dbReference type="GO" id="GO:0005737">
    <property type="term" value="C:cytoplasm"/>
    <property type="evidence" value="ECO:0007669"/>
    <property type="project" value="UniProtKB-SubCell"/>
</dbReference>
<gene>
    <name evidence="15" type="primary">LOC113715763</name>
</gene>
<dbReference type="Gene3D" id="1.10.10.10">
    <property type="entry name" value="Winged helix-like DNA-binding domain superfamily/Winged helix DNA-binding domain"/>
    <property type="match status" value="1"/>
</dbReference>
<comment type="similarity">
    <text evidence="3">Belongs to the disease resistance NB-LRR family.</text>
</comment>
<evidence type="ECO:0000256" key="6">
    <source>
        <dbReference type="ARBA" id="ARBA00022667"/>
    </source>
</evidence>
<evidence type="ECO:0000256" key="5">
    <source>
        <dbReference type="ARBA" id="ARBA00022614"/>
    </source>
</evidence>
<keyword evidence="8" id="KW-0547">Nucleotide-binding</keyword>
<dbReference type="InterPro" id="IPR044974">
    <property type="entry name" value="Disease_R_plants"/>
</dbReference>
<keyword evidence="10" id="KW-0067">ATP-binding</keyword>
<organism evidence="14 15">
    <name type="scientific">Coffea arabica</name>
    <name type="common">Arabian coffee</name>
    <dbReference type="NCBI Taxonomy" id="13443"/>
    <lineage>
        <taxon>Eukaryota</taxon>
        <taxon>Viridiplantae</taxon>
        <taxon>Streptophyta</taxon>
        <taxon>Embryophyta</taxon>
        <taxon>Tracheophyta</taxon>
        <taxon>Spermatophyta</taxon>
        <taxon>Magnoliopsida</taxon>
        <taxon>eudicotyledons</taxon>
        <taxon>Gunneridae</taxon>
        <taxon>Pentapetalae</taxon>
        <taxon>asterids</taxon>
        <taxon>lamiids</taxon>
        <taxon>Gentianales</taxon>
        <taxon>Rubiaceae</taxon>
        <taxon>Ixoroideae</taxon>
        <taxon>Gardenieae complex</taxon>
        <taxon>Bertiereae - Coffeeae clade</taxon>
        <taxon>Coffeeae</taxon>
        <taxon>Coffea</taxon>
    </lineage>
</organism>
<dbReference type="PANTHER" id="PTHR23155">
    <property type="entry name" value="DISEASE RESISTANCE PROTEIN RP"/>
    <property type="match status" value="1"/>
</dbReference>
<evidence type="ECO:0000256" key="8">
    <source>
        <dbReference type="ARBA" id="ARBA00022741"/>
    </source>
</evidence>
<sequence length="1012" mass="115969">MAHAAVTCLIETIERLACFTCLAFEIDHLQFQLNKSVAGTTEQITNYAEGFRRRLPQTLDLRFEHPRDCALLYAHDGRIKKLINRFRRKLGSPLGWNQIGEYESSEPKLLVCDSITSCSISKPAFRSIKLKQVISREFFERPPGKIIFLGKFLNEFLQNCLKDAATVCNDPKKLEYLEGRIVDVAYRTQDMIENFMFNASIESKVMNYVICFLNSDPRSFAERLSFKSEVQHIFDKKYGIHQCLQQTLVSIDSIGRELGNIYVDRLTSENEQLGGAFSPNPNQRNEVVGLDDDCQSIFDRLITVPSRLEIVAIVGMGGIGKTTLARRVFDDLSTVYNFHVRAWATVSQVFRQRDVLLALLRSTTHVTDEIYRKNNEELAQDLYRSLKGKRYLIVLDDIWNTLAWDDVKLCFPDDENASRLLVTTRLSKVAHYVNPNSTPHLMNLLNLDNSWKLLHGMVFGKESCPLDLVGIGKTIARKCQGLPLAIIVIAGLLSRIRRTSDSWKSIADNVSSTVNTDSEQCIGILALSYNHLPHHLKACFLYMGAFPEDGEIEVKKLVRLWVAEGFLDKQLPRLAERVAAVSSDREAIAEIFLEDLIGRNLVFVAKRSFSGRNKTCHIHDLLRELCLREAQRENFMCLIKRDIHCLPAGINRKRRISFHSEFCGDLRSVPAIPHVRSFLMFSLGLGFPADIFLLQLGFKLLRVLDIIFLRSEHFPTQILKLVHLRYLALTATYELPASISKLCNLQTLIIHGPWILSENGESPTIFFEYWNMPWLRHLGFTVTCSLCIPPIPEINYPYPLAPILQTLSTIRLTSCTREVFRSMPYLRRLAICETKEDHNTNETSKYLSNLVHLPLLEALKCSFYRDAKPWRTLPWDAFPSNLRKLTLSWSYLPWEDMTNISRLPKLEVLKLRNCAFLGPEWEPPEDEFLHLKQLLIENSDLVQWKASTIHFPSLDRLVLVNCRFLEEIPVEIGEIPTLRLLELHNCSKSAEISAKEIGEQVEGLQVIIRSDL</sequence>
<name>A0A6P6UYG7_COFAR</name>
<dbReference type="InterPro" id="IPR055414">
    <property type="entry name" value="LRR_R13L4/SHOC2-like"/>
</dbReference>
<dbReference type="RefSeq" id="XP_027095859.1">
    <property type="nucleotide sequence ID" value="XM_027240058.2"/>
</dbReference>
<keyword evidence="7" id="KW-0677">Repeat</keyword>
<protein>
    <submittedName>
        <fullName evidence="15">Late blight resistance protein homolog R1A-3</fullName>
    </submittedName>
</protein>
<keyword evidence="4" id="KW-0963">Cytoplasm</keyword>
<dbReference type="SUPFAM" id="SSF52540">
    <property type="entry name" value="P-loop containing nucleoside triphosphate hydrolases"/>
    <property type="match status" value="1"/>
</dbReference>
<dbReference type="InterPro" id="IPR058922">
    <property type="entry name" value="WHD_DRP"/>
</dbReference>
<evidence type="ECO:0000259" key="11">
    <source>
        <dbReference type="Pfam" id="PF00931"/>
    </source>
</evidence>
<accession>A0A6P6UYG7</accession>
<dbReference type="InterPro" id="IPR042197">
    <property type="entry name" value="Apaf_helical"/>
</dbReference>
<dbReference type="PANTHER" id="PTHR23155:SF1152">
    <property type="entry name" value="AAA+ ATPASE DOMAIN-CONTAINING PROTEIN"/>
    <property type="match status" value="1"/>
</dbReference>
<dbReference type="GO" id="GO:0009626">
    <property type="term" value="P:plant-type hypersensitive response"/>
    <property type="evidence" value="ECO:0007669"/>
    <property type="project" value="UniProtKB-KW"/>
</dbReference>
<dbReference type="Gene3D" id="3.80.10.10">
    <property type="entry name" value="Ribonuclease Inhibitor"/>
    <property type="match status" value="1"/>
</dbReference>
<evidence type="ECO:0000256" key="4">
    <source>
        <dbReference type="ARBA" id="ARBA00022490"/>
    </source>
</evidence>
<dbReference type="FunFam" id="1.10.10.10:FF:000322">
    <property type="entry name" value="Probable disease resistance protein At1g63360"/>
    <property type="match status" value="1"/>
</dbReference>
<evidence type="ECO:0000313" key="14">
    <source>
        <dbReference type="Proteomes" id="UP001652660"/>
    </source>
</evidence>
<keyword evidence="6" id="KW-0381">Hypersensitive response</keyword>
<evidence type="ECO:0000256" key="9">
    <source>
        <dbReference type="ARBA" id="ARBA00022821"/>
    </source>
</evidence>
<evidence type="ECO:0000256" key="10">
    <source>
        <dbReference type="ARBA" id="ARBA00022840"/>
    </source>
</evidence>
<reference evidence="15" key="2">
    <citation type="submission" date="2025-08" db="UniProtKB">
        <authorList>
            <consortium name="RefSeq"/>
        </authorList>
    </citation>
    <scope>IDENTIFICATION</scope>
    <source>
        <tissue evidence="15">Leaves</tissue>
    </source>
</reference>
<dbReference type="Pfam" id="PF00931">
    <property type="entry name" value="NB-ARC"/>
    <property type="match status" value="1"/>
</dbReference>
<dbReference type="GO" id="GO:0051607">
    <property type="term" value="P:defense response to virus"/>
    <property type="evidence" value="ECO:0007669"/>
    <property type="project" value="UniProtKB-ARBA"/>
</dbReference>
<feature type="domain" description="Disease resistance R13L4/SHOC-2-like LRR" evidence="13">
    <location>
        <begin position="674"/>
        <end position="911"/>
    </location>
</feature>
<dbReference type="GO" id="GO:0043531">
    <property type="term" value="F:ADP binding"/>
    <property type="evidence" value="ECO:0007669"/>
    <property type="project" value="InterPro"/>
</dbReference>
<evidence type="ECO:0000259" key="12">
    <source>
        <dbReference type="Pfam" id="PF23559"/>
    </source>
</evidence>
<dbReference type="FunFam" id="3.40.50.300:FF:001091">
    <property type="entry name" value="Probable disease resistance protein At1g61300"/>
    <property type="match status" value="1"/>
</dbReference>
<evidence type="ECO:0000256" key="7">
    <source>
        <dbReference type="ARBA" id="ARBA00022737"/>
    </source>
</evidence>
<proteinExistence type="inferred from homology"/>
<dbReference type="Gene3D" id="1.20.5.4130">
    <property type="match status" value="1"/>
</dbReference>
<dbReference type="InterPro" id="IPR027417">
    <property type="entry name" value="P-loop_NTPase"/>
</dbReference>
<keyword evidence="9" id="KW-0611">Plant defense</keyword>
<dbReference type="GO" id="GO:0005524">
    <property type="term" value="F:ATP binding"/>
    <property type="evidence" value="ECO:0007669"/>
    <property type="project" value="UniProtKB-KW"/>
</dbReference>
<evidence type="ECO:0000256" key="3">
    <source>
        <dbReference type="ARBA" id="ARBA00008894"/>
    </source>
</evidence>
<dbReference type="OrthoDB" id="1478287at2759"/>
<keyword evidence="5" id="KW-0433">Leucine-rich repeat</keyword>
<dbReference type="InterPro" id="IPR032675">
    <property type="entry name" value="LRR_dom_sf"/>
</dbReference>
<feature type="domain" description="NB-ARC" evidence="11">
    <location>
        <begin position="293"/>
        <end position="463"/>
    </location>
</feature>
<dbReference type="Pfam" id="PF23559">
    <property type="entry name" value="WHD_DRP"/>
    <property type="match status" value="1"/>
</dbReference>
<dbReference type="GeneID" id="113715763"/>
<dbReference type="InterPro" id="IPR002182">
    <property type="entry name" value="NB-ARC"/>
</dbReference>